<dbReference type="eggNOG" id="COG0607">
    <property type="taxonomic scope" value="Bacteria"/>
</dbReference>
<feature type="domain" description="Rhodanese" evidence="1">
    <location>
        <begin position="14"/>
        <end position="102"/>
    </location>
</feature>
<dbReference type="SUPFAM" id="SSF52821">
    <property type="entry name" value="Rhodanese/Cell cycle control phosphatase"/>
    <property type="match status" value="2"/>
</dbReference>
<dbReference type="CDD" id="cd00158">
    <property type="entry name" value="RHOD"/>
    <property type="match status" value="2"/>
</dbReference>
<dbReference type="InterPro" id="IPR001307">
    <property type="entry name" value="Thiosulphate_STrfase_CS"/>
</dbReference>
<dbReference type="STRING" id="526227.Mesil_2629"/>
<protein>
    <submittedName>
        <fullName evidence="2">Rhodanese domain protein</fullName>
    </submittedName>
</protein>
<dbReference type="Gene3D" id="3.40.250.10">
    <property type="entry name" value="Rhodanese-like domain"/>
    <property type="match status" value="2"/>
</dbReference>
<dbReference type="EMBL" id="CP002042">
    <property type="protein sequence ID" value="ADH64478.1"/>
    <property type="molecule type" value="Genomic_DNA"/>
</dbReference>
<sequence length="216" mass="23943">MVKNIRPQEAKQLLEQGVLFVDVREVEEFDEARIPGAKLIPGSEFAERFREIPKDQPVVVYCRSGNRSAQAAYWLAGQGYSNLLNLEGGLLSWYRQGLPLDTQPVEETYPTAHYTDLTPHQAEAWIREGAYVVDVREPYEYAMGHLPGAVNIPLGRFPQSLGQLPRDRKILLVCASGGRSSSAAEYLVGQGFSKEQVGNLEGGTYGWMSAGLAVER</sequence>
<gene>
    <name evidence="2" type="ordered locus">Mesil_2629</name>
</gene>
<dbReference type="PANTHER" id="PTHR43031:SF1">
    <property type="entry name" value="PYRIDINE NUCLEOTIDE-DISULPHIDE OXIDOREDUCTASE"/>
    <property type="match status" value="1"/>
</dbReference>
<keyword evidence="3" id="KW-1185">Reference proteome</keyword>
<feature type="domain" description="Rhodanese" evidence="1">
    <location>
        <begin position="126"/>
        <end position="216"/>
    </location>
</feature>
<dbReference type="InterPro" id="IPR050229">
    <property type="entry name" value="GlpE_sulfurtransferase"/>
</dbReference>
<dbReference type="InterPro" id="IPR001763">
    <property type="entry name" value="Rhodanese-like_dom"/>
</dbReference>
<dbReference type="AlphaFoldDB" id="D7BBL6"/>
<dbReference type="SMART" id="SM00450">
    <property type="entry name" value="RHOD"/>
    <property type="match status" value="2"/>
</dbReference>
<dbReference type="Pfam" id="PF00581">
    <property type="entry name" value="Rhodanese"/>
    <property type="match status" value="2"/>
</dbReference>
<dbReference type="GO" id="GO:0004792">
    <property type="term" value="F:thiosulfate-cyanide sulfurtransferase activity"/>
    <property type="evidence" value="ECO:0007669"/>
    <property type="project" value="InterPro"/>
</dbReference>
<evidence type="ECO:0000313" key="3">
    <source>
        <dbReference type="Proteomes" id="UP000001916"/>
    </source>
</evidence>
<dbReference type="KEGG" id="msv:Mesil_2629"/>
<dbReference type="PANTHER" id="PTHR43031">
    <property type="entry name" value="FAD-DEPENDENT OXIDOREDUCTASE"/>
    <property type="match status" value="1"/>
</dbReference>
<accession>D7BBL6</accession>
<dbReference type="PROSITE" id="PS00380">
    <property type="entry name" value="RHODANESE_1"/>
    <property type="match status" value="1"/>
</dbReference>
<dbReference type="HOGENOM" id="CLU_089574_13_0_0"/>
<evidence type="ECO:0000313" key="2">
    <source>
        <dbReference type="EMBL" id="ADH64478.1"/>
    </source>
</evidence>
<name>D7BBL6_ALLS1</name>
<dbReference type="InterPro" id="IPR036873">
    <property type="entry name" value="Rhodanese-like_dom_sf"/>
</dbReference>
<reference evidence="2 3" key="1">
    <citation type="journal article" date="2010" name="Stand. Genomic Sci.">
        <title>Complete genome sequence of Meiothermus silvanus type strain (VI-R2).</title>
        <authorList>
            <person name="Sikorski J."/>
            <person name="Tindall B.J."/>
            <person name="Lowry S."/>
            <person name="Lucas S."/>
            <person name="Nolan M."/>
            <person name="Copeland A."/>
            <person name="Glavina Del Rio T."/>
            <person name="Tice H."/>
            <person name="Cheng J.F."/>
            <person name="Han C."/>
            <person name="Pitluck S."/>
            <person name="Liolios K."/>
            <person name="Ivanova N."/>
            <person name="Mavromatis K."/>
            <person name="Mikhailova N."/>
            <person name="Pati A."/>
            <person name="Goodwin L."/>
            <person name="Chen A."/>
            <person name="Palaniappan K."/>
            <person name="Land M."/>
            <person name="Hauser L."/>
            <person name="Chang Y.J."/>
            <person name="Jeffries C.D."/>
            <person name="Rohde M."/>
            <person name="Goker M."/>
            <person name="Woyke T."/>
            <person name="Bristow J."/>
            <person name="Eisen J.A."/>
            <person name="Markowitz V."/>
            <person name="Hugenholtz P."/>
            <person name="Kyrpides N.C."/>
            <person name="Klenk H.P."/>
            <person name="Lapidus A."/>
        </authorList>
    </citation>
    <scope>NUCLEOTIDE SEQUENCE [LARGE SCALE GENOMIC DNA]</scope>
    <source>
        <strain evidence="3">ATCC 700542 / DSM 9946 / VI-R2</strain>
    </source>
</reference>
<proteinExistence type="predicted"/>
<organism evidence="2 3">
    <name type="scientific">Allomeiothermus silvanus (strain ATCC 700542 / DSM 9946 / NBRC 106475 / NCIMB 13440 / VI-R2)</name>
    <name type="common">Thermus silvanus</name>
    <dbReference type="NCBI Taxonomy" id="526227"/>
    <lineage>
        <taxon>Bacteria</taxon>
        <taxon>Thermotogati</taxon>
        <taxon>Deinococcota</taxon>
        <taxon>Deinococci</taxon>
        <taxon>Thermales</taxon>
        <taxon>Thermaceae</taxon>
        <taxon>Allomeiothermus</taxon>
    </lineage>
</organism>
<dbReference type="PROSITE" id="PS50206">
    <property type="entry name" value="RHODANESE_3"/>
    <property type="match status" value="2"/>
</dbReference>
<dbReference type="RefSeq" id="WP_013159018.1">
    <property type="nucleotide sequence ID" value="NC_014212.1"/>
</dbReference>
<dbReference type="OrthoDB" id="9800872at2"/>
<evidence type="ECO:0000259" key="1">
    <source>
        <dbReference type="PROSITE" id="PS50206"/>
    </source>
</evidence>
<dbReference type="Proteomes" id="UP000001916">
    <property type="component" value="Chromosome"/>
</dbReference>